<dbReference type="Pfam" id="PF08240">
    <property type="entry name" value="ADH_N"/>
    <property type="match status" value="1"/>
</dbReference>
<evidence type="ECO:0000259" key="3">
    <source>
        <dbReference type="SMART" id="SM00829"/>
    </source>
</evidence>
<proteinExistence type="predicted"/>
<accession>A0A6J7IYF7</accession>
<dbReference type="GO" id="GO:0035925">
    <property type="term" value="F:mRNA 3'-UTR AU-rich region binding"/>
    <property type="evidence" value="ECO:0007669"/>
    <property type="project" value="TreeGrafter"/>
</dbReference>
<dbReference type="Gene3D" id="3.40.50.720">
    <property type="entry name" value="NAD(P)-binding Rossmann-like Domain"/>
    <property type="match status" value="1"/>
</dbReference>
<dbReference type="InterPro" id="IPR020843">
    <property type="entry name" value="ER"/>
</dbReference>
<protein>
    <submittedName>
        <fullName evidence="4">Unannotated protein</fullName>
    </submittedName>
</protein>
<keyword evidence="2" id="KW-0560">Oxidoreductase</keyword>
<reference evidence="4" key="1">
    <citation type="submission" date="2020-05" db="EMBL/GenBank/DDBJ databases">
        <authorList>
            <person name="Chiriac C."/>
            <person name="Salcher M."/>
            <person name="Ghai R."/>
            <person name="Kavagutti S V."/>
        </authorList>
    </citation>
    <scope>NUCLEOTIDE SEQUENCE</scope>
</reference>
<dbReference type="InterPro" id="IPR036291">
    <property type="entry name" value="NAD(P)-bd_dom_sf"/>
</dbReference>
<feature type="domain" description="Enoyl reductase (ER)" evidence="3">
    <location>
        <begin position="12"/>
        <end position="318"/>
    </location>
</feature>
<dbReference type="Pfam" id="PF00107">
    <property type="entry name" value="ADH_zinc_N"/>
    <property type="match status" value="1"/>
</dbReference>
<dbReference type="GO" id="GO:0003960">
    <property type="term" value="F:quinone reductase (NADPH) activity"/>
    <property type="evidence" value="ECO:0007669"/>
    <property type="project" value="TreeGrafter"/>
</dbReference>
<dbReference type="SUPFAM" id="SSF50129">
    <property type="entry name" value="GroES-like"/>
    <property type="match status" value="1"/>
</dbReference>
<evidence type="ECO:0000256" key="1">
    <source>
        <dbReference type="ARBA" id="ARBA00022857"/>
    </source>
</evidence>
<dbReference type="GO" id="GO:0070402">
    <property type="term" value="F:NADPH binding"/>
    <property type="evidence" value="ECO:0007669"/>
    <property type="project" value="TreeGrafter"/>
</dbReference>
<dbReference type="SMART" id="SM00829">
    <property type="entry name" value="PKS_ER"/>
    <property type="match status" value="1"/>
</dbReference>
<dbReference type="AlphaFoldDB" id="A0A6J7IYF7"/>
<dbReference type="InterPro" id="IPR013154">
    <property type="entry name" value="ADH-like_N"/>
</dbReference>
<organism evidence="4">
    <name type="scientific">freshwater metagenome</name>
    <dbReference type="NCBI Taxonomy" id="449393"/>
    <lineage>
        <taxon>unclassified sequences</taxon>
        <taxon>metagenomes</taxon>
        <taxon>ecological metagenomes</taxon>
    </lineage>
</organism>
<dbReference type="GO" id="GO:0005829">
    <property type="term" value="C:cytosol"/>
    <property type="evidence" value="ECO:0007669"/>
    <property type="project" value="TreeGrafter"/>
</dbReference>
<dbReference type="InterPro" id="IPR011032">
    <property type="entry name" value="GroES-like_sf"/>
</dbReference>
<gene>
    <name evidence="4" type="ORF">UFOPK3773_00519</name>
</gene>
<name>A0A6J7IYF7_9ZZZZ</name>
<dbReference type="SUPFAM" id="SSF51735">
    <property type="entry name" value="NAD(P)-binding Rossmann-fold domains"/>
    <property type="match status" value="1"/>
</dbReference>
<dbReference type="PANTHER" id="PTHR48106:SF13">
    <property type="entry name" value="QUINONE OXIDOREDUCTASE-RELATED"/>
    <property type="match status" value="1"/>
</dbReference>
<keyword evidence="1" id="KW-0521">NADP</keyword>
<dbReference type="EMBL" id="CAFBNF010000037">
    <property type="protein sequence ID" value="CAB4935711.1"/>
    <property type="molecule type" value="Genomic_DNA"/>
</dbReference>
<sequence>MTRSTIVVPETGPPDVLRALELPLVDLTGSEVRVLTSLVGVNFWDVMQRRGDVPLPADRVPGVEGVGVVTAVGPDADPSLMGSRVAWSKVPSSYSSVVQGPQASFITVPDDVTDEAAAGALMQGVTAQYLATDTTSLGAGQWAVVTAAAGGVGGLLTQYLVARGVEVIAVVGSAAKRDAARLTGADRVLVDSASLVDDVRAIAAEGVDAVFDAAGGHVARLFGMLRPRGICVLYGAAGSPIAPIEPGALAAGSFYLTRTAGRDYAATAGEWTARALDVMSRVADGSLVVRVGDTLPLASAAEAHRRLEDRMTTGKVLLSTR</sequence>
<evidence type="ECO:0000313" key="4">
    <source>
        <dbReference type="EMBL" id="CAB4935711.1"/>
    </source>
</evidence>
<dbReference type="InterPro" id="IPR013149">
    <property type="entry name" value="ADH-like_C"/>
</dbReference>
<dbReference type="Gene3D" id="3.90.180.10">
    <property type="entry name" value="Medium-chain alcohol dehydrogenases, catalytic domain"/>
    <property type="match status" value="1"/>
</dbReference>
<evidence type="ECO:0000256" key="2">
    <source>
        <dbReference type="ARBA" id="ARBA00023002"/>
    </source>
</evidence>
<dbReference type="PANTHER" id="PTHR48106">
    <property type="entry name" value="QUINONE OXIDOREDUCTASE PIG3-RELATED"/>
    <property type="match status" value="1"/>
</dbReference>